<organism evidence="9 10">
    <name type="scientific">Sandarakinorhabdus fusca</name>
    <dbReference type="NCBI Taxonomy" id="1439888"/>
    <lineage>
        <taxon>Bacteria</taxon>
        <taxon>Pseudomonadati</taxon>
        <taxon>Pseudomonadota</taxon>
        <taxon>Alphaproteobacteria</taxon>
        <taxon>Sphingomonadales</taxon>
        <taxon>Sphingosinicellaceae</taxon>
        <taxon>Sandarakinorhabdus</taxon>
    </lineage>
</organism>
<keyword evidence="6" id="KW-0472">Membrane</keyword>
<evidence type="ECO:0000256" key="2">
    <source>
        <dbReference type="ARBA" id="ARBA00007613"/>
    </source>
</evidence>
<dbReference type="InterPro" id="IPR003423">
    <property type="entry name" value="OMP_efflux"/>
</dbReference>
<comment type="similarity">
    <text evidence="2">Belongs to the outer membrane factor (OMF) (TC 1.B.17) family.</text>
</comment>
<dbReference type="GO" id="GO:1990281">
    <property type="term" value="C:efflux pump complex"/>
    <property type="evidence" value="ECO:0007669"/>
    <property type="project" value="TreeGrafter"/>
</dbReference>
<dbReference type="RefSeq" id="WP_152576958.1">
    <property type="nucleotide sequence ID" value="NZ_JAATJI010000001.1"/>
</dbReference>
<dbReference type="PANTHER" id="PTHR30026">
    <property type="entry name" value="OUTER MEMBRANE PROTEIN TOLC"/>
    <property type="match status" value="1"/>
</dbReference>
<evidence type="ECO:0000256" key="1">
    <source>
        <dbReference type="ARBA" id="ARBA00004442"/>
    </source>
</evidence>
<keyword evidence="5" id="KW-0812">Transmembrane</keyword>
<comment type="subcellular location">
    <subcellularLocation>
        <location evidence="1">Cell outer membrane</location>
    </subcellularLocation>
</comment>
<feature type="chain" id="PRO_5028852520" description="TolC family protein" evidence="8">
    <location>
        <begin position="27"/>
        <end position="466"/>
    </location>
</feature>
<comment type="caution">
    <text evidence="9">The sequence shown here is derived from an EMBL/GenBank/DDBJ whole genome shotgun (WGS) entry which is preliminary data.</text>
</comment>
<evidence type="ECO:0000256" key="3">
    <source>
        <dbReference type="ARBA" id="ARBA00022448"/>
    </source>
</evidence>
<dbReference type="GO" id="GO:0015288">
    <property type="term" value="F:porin activity"/>
    <property type="evidence" value="ECO:0007669"/>
    <property type="project" value="TreeGrafter"/>
</dbReference>
<sequence>MNSTRPSPTRLLPAILFLIGAGPAHAHLPSIPPPSAAPQAIRAATDPFLAALAVRSPTADFAEAINGAARTLPVLGERGADVAAAAALRDQARSRLFPTLGVDAVGARTIARDFQLSSTQVENLSPRSRNDVTGSVEQLVADFGATGARIRAGNANEDSARATLDAARNAALLQLVGAWVDVLSARTAVSLSAATVARLDDLAQGAALRFERGVDSGGDVARARSYLAAAQSQQVNFLRRRTSAEARFAEIFGSVPGTLVRPALPGDAGIVTPRPEVVAARADARAADAAVDAAKSDRLPRIGIRVGGTAYDVLNGRQPDHDVRAQLTLTQRFSAGGGEAARVAELAARRQSAGFAVDRIDAAATRERATAEADVAGLAGSLPPLTAAYLDALRARDLFVEQFRVSRGTLFDVLRAERDLLDTALALAQTGYDHDVARFTLLARRGGLIEYFGLTPAVIANRDLPQ</sequence>
<evidence type="ECO:0000313" key="9">
    <source>
        <dbReference type="EMBL" id="MQT16574.1"/>
    </source>
</evidence>
<evidence type="ECO:0000313" key="10">
    <source>
        <dbReference type="Proteomes" id="UP000481327"/>
    </source>
</evidence>
<keyword evidence="10" id="KW-1185">Reference proteome</keyword>
<keyword evidence="4" id="KW-1134">Transmembrane beta strand</keyword>
<evidence type="ECO:0000256" key="6">
    <source>
        <dbReference type="ARBA" id="ARBA00023136"/>
    </source>
</evidence>
<dbReference type="Proteomes" id="UP000481327">
    <property type="component" value="Unassembled WGS sequence"/>
</dbReference>
<dbReference type="AlphaFoldDB" id="A0A7C9GWH5"/>
<evidence type="ECO:0000256" key="5">
    <source>
        <dbReference type="ARBA" id="ARBA00022692"/>
    </source>
</evidence>
<dbReference type="OrthoDB" id="7402961at2"/>
<dbReference type="SUPFAM" id="SSF56954">
    <property type="entry name" value="Outer membrane efflux proteins (OEP)"/>
    <property type="match status" value="1"/>
</dbReference>
<dbReference type="PANTHER" id="PTHR30026:SF22">
    <property type="entry name" value="OUTER MEMBRANE EFFLUX PROTEIN"/>
    <property type="match status" value="1"/>
</dbReference>
<keyword evidence="3" id="KW-0813">Transport</keyword>
<keyword evidence="8" id="KW-0732">Signal</keyword>
<evidence type="ECO:0000256" key="7">
    <source>
        <dbReference type="ARBA" id="ARBA00023237"/>
    </source>
</evidence>
<dbReference type="Pfam" id="PF02321">
    <property type="entry name" value="OEP"/>
    <property type="match status" value="1"/>
</dbReference>
<dbReference type="GO" id="GO:0009279">
    <property type="term" value="C:cell outer membrane"/>
    <property type="evidence" value="ECO:0007669"/>
    <property type="project" value="UniProtKB-SubCell"/>
</dbReference>
<dbReference type="GO" id="GO:0015562">
    <property type="term" value="F:efflux transmembrane transporter activity"/>
    <property type="evidence" value="ECO:0007669"/>
    <property type="project" value="InterPro"/>
</dbReference>
<feature type="signal peptide" evidence="8">
    <location>
        <begin position="1"/>
        <end position="26"/>
    </location>
</feature>
<protein>
    <recommendedName>
        <fullName evidence="11">TolC family protein</fullName>
    </recommendedName>
</protein>
<dbReference type="InterPro" id="IPR051906">
    <property type="entry name" value="TolC-like"/>
</dbReference>
<evidence type="ECO:0000256" key="8">
    <source>
        <dbReference type="SAM" id="SignalP"/>
    </source>
</evidence>
<accession>A0A7C9GWH5</accession>
<reference evidence="9 10" key="1">
    <citation type="submission" date="2019-09" db="EMBL/GenBank/DDBJ databases">
        <title>Polymorphobacter sp. isolated from a lake in China.</title>
        <authorList>
            <person name="Liu Z."/>
        </authorList>
    </citation>
    <scope>NUCLEOTIDE SEQUENCE [LARGE SCALE GENOMIC DNA]</scope>
    <source>
        <strain evidence="9 10">D40P</strain>
    </source>
</reference>
<evidence type="ECO:0000256" key="4">
    <source>
        <dbReference type="ARBA" id="ARBA00022452"/>
    </source>
</evidence>
<gene>
    <name evidence="9" type="ORF">F3168_04780</name>
</gene>
<proteinExistence type="inferred from homology"/>
<dbReference type="EMBL" id="WIOL01000001">
    <property type="protein sequence ID" value="MQT16574.1"/>
    <property type="molecule type" value="Genomic_DNA"/>
</dbReference>
<keyword evidence="7" id="KW-0998">Cell outer membrane</keyword>
<evidence type="ECO:0008006" key="11">
    <source>
        <dbReference type="Google" id="ProtNLM"/>
    </source>
</evidence>
<name>A0A7C9GWH5_9SPHN</name>
<dbReference type="Gene3D" id="1.20.1600.10">
    <property type="entry name" value="Outer membrane efflux proteins (OEP)"/>
    <property type="match status" value="1"/>
</dbReference>